<sequence>MREHASEAGGELVLSGKQCLDDRPFANYSMLNRNGSIHFYHEPRGQSCTAQAGNSQGYFAVVLSRRQNWRTGAEWLWQINPATNYGRGGC</sequence>
<accession>A0A7U7J281</accession>
<organism evidence="1 2">
    <name type="scientific">Candidatus Contendobacter odensis Run_B_J11</name>
    <dbReference type="NCBI Taxonomy" id="1400861"/>
    <lineage>
        <taxon>Bacteria</taxon>
        <taxon>Pseudomonadati</taxon>
        <taxon>Pseudomonadota</taxon>
        <taxon>Gammaproteobacteria</taxon>
        <taxon>Candidatus Competibacteraceae</taxon>
        <taxon>Candidatus Contendibacter</taxon>
    </lineage>
</organism>
<protein>
    <submittedName>
        <fullName evidence="1">Uncharacterized protein</fullName>
    </submittedName>
</protein>
<dbReference type="EMBL" id="CBTK010000100">
    <property type="protein sequence ID" value="CDH44788.1"/>
    <property type="molecule type" value="Genomic_DNA"/>
</dbReference>
<keyword evidence="2" id="KW-1185">Reference proteome</keyword>
<dbReference type="AlphaFoldDB" id="A0A7U7J281"/>
<dbReference type="Proteomes" id="UP000019184">
    <property type="component" value="Unassembled WGS sequence"/>
</dbReference>
<gene>
    <name evidence="1" type="ORF">BN874_1890002</name>
</gene>
<evidence type="ECO:0000313" key="1">
    <source>
        <dbReference type="EMBL" id="CDH44788.1"/>
    </source>
</evidence>
<comment type="caution">
    <text evidence="1">The sequence shown here is derived from an EMBL/GenBank/DDBJ whole genome shotgun (WGS) entry which is preliminary data.</text>
</comment>
<proteinExistence type="predicted"/>
<name>A0A7U7J281_9GAMM</name>
<reference evidence="1 2" key="1">
    <citation type="journal article" date="2014" name="ISME J.">
        <title>Candidatus Competibacter-lineage genomes retrieved from metagenomes reveal functional metabolic diversity.</title>
        <authorList>
            <person name="McIlroy S.J."/>
            <person name="Albertsen M."/>
            <person name="Andresen E.K."/>
            <person name="Saunders A.M."/>
            <person name="Kristiansen R."/>
            <person name="Stokholm-Bjerregaard M."/>
            <person name="Nielsen K.L."/>
            <person name="Nielsen P.H."/>
        </authorList>
    </citation>
    <scope>NUCLEOTIDE SEQUENCE [LARGE SCALE GENOMIC DNA]</scope>
    <source>
        <strain evidence="1 2">Run_B_J11</strain>
    </source>
</reference>
<evidence type="ECO:0000313" key="2">
    <source>
        <dbReference type="Proteomes" id="UP000019184"/>
    </source>
</evidence>